<comment type="caution">
    <text evidence="1">The sequence shown here is derived from an EMBL/GenBank/DDBJ whole genome shotgun (WGS) entry which is preliminary data.</text>
</comment>
<gene>
    <name evidence="1" type="ORF">GCM10017764_18990</name>
</gene>
<evidence type="ECO:0000313" key="2">
    <source>
        <dbReference type="Proteomes" id="UP000620550"/>
    </source>
</evidence>
<dbReference type="Gene3D" id="2.60.120.260">
    <property type="entry name" value="Galactose-binding domain-like"/>
    <property type="match status" value="1"/>
</dbReference>
<proteinExistence type="predicted"/>
<evidence type="ECO:0008006" key="3">
    <source>
        <dbReference type="Google" id="ProtNLM"/>
    </source>
</evidence>
<dbReference type="InterPro" id="IPR008979">
    <property type="entry name" value="Galactose-bd-like_sf"/>
</dbReference>
<dbReference type="SUPFAM" id="SSF49785">
    <property type="entry name" value="Galactose-binding domain-like"/>
    <property type="match status" value="1"/>
</dbReference>
<sequence>MLLPICCLIGTNAFTQQVEALPNWISANDPASNKTSTWIAFRRDVFFKKKPRNALTRIAADTKYWLWINGELVVFEGGLKRGPNPNDSYGDTIDLEPYLKKGNNKIAILLWHFGKDGFSHVNSGKSGLLFHLRTDENDLISDQRWLSSVHSAYQLADNPAPNYRLPESNIRFDAQKDIADW</sequence>
<organism evidence="1 2">
    <name type="scientific">Sphingobacterium griseoflavum</name>
    <dbReference type="NCBI Taxonomy" id="1474952"/>
    <lineage>
        <taxon>Bacteria</taxon>
        <taxon>Pseudomonadati</taxon>
        <taxon>Bacteroidota</taxon>
        <taxon>Sphingobacteriia</taxon>
        <taxon>Sphingobacteriales</taxon>
        <taxon>Sphingobacteriaceae</taxon>
        <taxon>Sphingobacterium</taxon>
    </lineage>
</organism>
<reference evidence="2" key="1">
    <citation type="journal article" date="2019" name="Int. J. Syst. Evol. Microbiol.">
        <title>The Global Catalogue of Microorganisms (GCM) 10K type strain sequencing project: providing services to taxonomists for standard genome sequencing and annotation.</title>
        <authorList>
            <consortium name="The Broad Institute Genomics Platform"/>
            <consortium name="The Broad Institute Genome Sequencing Center for Infectious Disease"/>
            <person name="Wu L."/>
            <person name="Ma J."/>
        </authorList>
    </citation>
    <scope>NUCLEOTIDE SEQUENCE [LARGE SCALE GENOMIC DNA]</scope>
    <source>
        <strain evidence="2">CGMCC 1.12966</strain>
    </source>
</reference>
<dbReference type="EMBL" id="BNAF01000006">
    <property type="protein sequence ID" value="GHE35858.1"/>
    <property type="molecule type" value="Genomic_DNA"/>
</dbReference>
<dbReference type="Proteomes" id="UP000620550">
    <property type="component" value="Unassembled WGS sequence"/>
</dbReference>
<dbReference type="RefSeq" id="WP_189626418.1">
    <property type="nucleotide sequence ID" value="NZ_BNAF01000006.1"/>
</dbReference>
<evidence type="ECO:0000313" key="1">
    <source>
        <dbReference type="EMBL" id="GHE35858.1"/>
    </source>
</evidence>
<name>A0ABQ3HWX2_9SPHI</name>
<accession>A0ABQ3HWX2</accession>
<protein>
    <recommendedName>
        <fullName evidence="3">Glycosyl hydrolases family 2 sugar binding domain-containing protein</fullName>
    </recommendedName>
</protein>
<keyword evidence="2" id="KW-1185">Reference proteome</keyword>